<organism evidence="2 3">
    <name type="scientific">Nitzschia inconspicua</name>
    <dbReference type="NCBI Taxonomy" id="303405"/>
    <lineage>
        <taxon>Eukaryota</taxon>
        <taxon>Sar</taxon>
        <taxon>Stramenopiles</taxon>
        <taxon>Ochrophyta</taxon>
        <taxon>Bacillariophyta</taxon>
        <taxon>Bacillariophyceae</taxon>
        <taxon>Bacillariophycidae</taxon>
        <taxon>Bacillariales</taxon>
        <taxon>Bacillariaceae</taxon>
        <taxon>Nitzschia</taxon>
    </lineage>
</organism>
<evidence type="ECO:0000313" key="3">
    <source>
        <dbReference type="Proteomes" id="UP000693970"/>
    </source>
</evidence>
<proteinExistence type="predicted"/>
<name>A0A9K3PK10_9STRA</name>
<evidence type="ECO:0000313" key="2">
    <source>
        <dbReference type="EMBL" id="KAG7349601.1"/>
    </source>
</evidence>
<feature type="region of interest" description="Disordered" evidence="1">
    <location>
        <begin position="1"/>
        <end position="20"/>
    </location>
</feature>
<gene>
    <name evidence="2" type="ORF">IV203_012198</name>
</gene>
<accession>A0A9K3PK10</accession>
<comment type="caution">
    <text evidence="2">The sequence shown here is derived from an EMBL/GenBank/DDBJ whole genome shotgun (WGS) entry which is preliminary data.</text>
</comment>
<evidence type="ECO:0000256" key="1">
    <source>
        <dbReference type="SAM" id="MobiDB-lite"/>
    </source>
</evidence>
<reference evidence="2" key="1">
    <citation type="journal article" date="2021" name="Sci. Rep.">
        <title>Diploid genomic architecture of Nitzschia inconspicua, an elite biomass production diatom.</title>
        <authorList>
            <person name="Oliver A."/>
            <person name="Podell S."/>
            <person name="Pinowska A."/>
            <person name="Traller J.C."/>
            <person name="Smith S.R."/>
            <person name="McClure R."/>
            <person name="Beliaev A."/>
            <person name="Bohutskyi P."/>
            <person name="Hill E.A."/>
            <person name="Rabines A."/>
            <person name="Zheng H."/>
            <person name="Allen L.Z."/>
            <person name="Kuo A."/>
            <person name="Grigoriev I.V."/>
            <person name="Allen A.E."/>
            <person name="Hazlebeck D."/>
            <person name="Allen E.E."/>
        </authorList>
    </citation>
    <scope>NUCLEOTIDE SEQUENCE</scope>
    <source>
        <strain evidence="2">Hildebrandi</strain>
    </source>
</reference>
<dbReference type="AlphaFoldDB" id="A0A9K3PK10"/>
<protein>
    <submittedName>
        <fullName evidence="2">Uncharacterized protein</fullName>
    </submittedName>
</protein>
<keyword evidence="3" id="KW-1185">Reference proteome</keyword>
<reference evidence="2" key="2">
    <citation type="submission" date="2021-04" db="EMBL/GenBank/DDBJ databases">
        <authorList>
            <person name="Podell S."/>
        </authorList>
    </citation>
    <scope>NUCLEOTIDE SEQUENCE</scope>
    <source>
        <strain evidence="2">Hildebrandi</strain>
    </source>
</reference>
<dbReference type="EMBL" id="JAGRRH010000019">
    <property type="protein sequence ID" value="KAG7349601.1"/>
    <property type="molecule type" value="Genomic_DNA"/>
</dbReference>
<dbReference type="Proteomes" id="UP000693970">
    <property type="component" value="Unassembled WGS sequence"/>
</dbReference>
<sequence length="119" mass="13851">MEGTTLQVVKGRDDSEEETTSVSVEWNKLLQKELKRLHVEDLGDLDAVELWATIPEEDKESRGRKDLERLEQQLSVKVVFLERHVLLVGAKAKLEKECLVIRNVLAHYYWRLKGKQILL</sequence>
<dbReference type="OrthoDB" id="47218at2759"/>